<dbReference type="EMBL" id="QKYT01001272">
    <property type="protein sequence ID" value="RIA79488.1"/>
    <property type="molecule type" value="Genomic_DNA"/>
</dbReference>
<evidence type="ECO:0000313" key="1">
    <source>
        <dbReference type="EMBL" id="RIA79488.1"/>
    </source>
</evidence>
<dbReference type="Proteomes" id="UP000265703">
    <property type="component" value="Unassembled WGS sequence"/>
</dbReference>
<dbReference type="PANTHER" id="PTHR46880:SF5">
    <property type="entry name" value="DUF4371 DOMAIN-CONTAINING PROTEIN"/>
    <property type="match status" value="1"/>
</dbReference>
<dbReference type="PANTHER" id="PTHR46880">
    <property type="entry name" value="RAS-ASSOCIATING DOMAIN-CONTAINING PROTEIN"/>
    <property type="match status" value="1"/>
</dbReference>
<proteinExistence type="predicted"/>
<sequence>MLGRNNGIATKLTNKNPYLFVSHCIAHSNSEKRVETLRKFQSVLDHPTLKIKNIIEIRWLSWYKAIKNIFLSIEPFAHLNDFLLKVPSAKDSFIGNHHILFDSQDKIDLQVDIIEFVAAVICEINDRFSHRSILSAMKIMNSIEWPKNKESLNDYGKKELKELIDSYGVANEPNYPMPIIDADAIYDKWDNFKAIAYNFSKL</sequence>
<protein>
    <submittedName>
        <fullName evidence="1">Uncharacterized protein</fullName>
    </submittedName>
</protein>
<name>A0A397S0P0_9GLOM</name>
<dbReference type="AlphaFoldDB" id="A0A397S0P0"/>
<reference evidence="1 2" key="1">
    <citation type="submission" date="2018-06" db="EMBL/GenBank/DDBJ databases">
        <title>Comparative genomics reveals the genomic features of Rhizophagus irregularis, R. cerebriforme, R. diaphanum and Gigaspora rosea, and their symbiotic lifestyle signature.</title>
        <authorList>
            <person name="Morin E."/>
            <person name="San Clemente H."/>
            <person name="Chen E.C.H."/>
            <person name="De La Providencia I."/>
            <person name="Hainaut M."/>
            <person name="Kuo A."/>
            <person name="Kohler A."/>
            <person name="Murat C."/>
            <person name="Tang N."/>
            <person name="Roy S."/>
            <person name="Loubradou J."/>
            <person name="Henrissat B."/>
            <person name="Grigoriev I.V."/>
            <person name="Corradi N."/>
            <person name="Roux C."/>
            <person name="Martin F.M."/>
        </authorList>
    </citation>
    <scope>NUCLEOTIDE SEQUENCE [LARGE SCALE GENOMIC DNA]</scope>
    <source>
        <strain evidence="1 2">DAOM 227022</strain>
    </source>
</reference>
<comment type="caution">
    <text evidence="1">The sequence shown here is derived from an EMBL/GenBank/DDBJ whole genome shotgun (WGS) entry which is preliminary data.</text>
</comment>
<organism evidence="1 2">
    <name type="scientific">Glomus cerebriforme</name>
    <dbReference type="NCBI Taxonomy" id="658196"/>
    <lineage>
        <taxon>Eukaryota</taxon>
        <taxon>Fungi</taxon>
        <taxon>Fungi incertae sedis</taxon>
        <taxon>Mucoromycota</taxon>
        <taxon>Glomeromycotina</taxon>
        <taxon>Glomeromycetes</taxon>
        <taxon>Glomerales</taxon>
        <taxon>Glomeraceae</taxon>
        <taxon>Glomus</taxon>
    </lineage>
</organism>
<dbReference type="OrthoDB" id="2441906at2759"/>
<evidence type="ECO:0000313" key="2">
    <source>
        <dbReference type="Proteomes" id="UP000265703"/>
    </source>
</evidence>
<accession>A0A397S0P0</accession>
<gene>
    <name evidence="1" type="ORF">C1645_882646</name>
</gene>
<keyword evidence="2" id="KW-1185">Reference proteome</keyword>
<dbReference type="STRING" id="658196.A0A397S0P0"/>